<dbReference type="Proteomes" id="UP000271650">
    <property type="component" value="Chromosome"/>
</dbReference>
<proteinExistence type="predicted"/>
<keyword evidence="1" id="KW-0560">Oxidoreductase</keyword>
<accession>A0ACD5HPX8</accession>
<sequence length="630" mass="65881">MALTNRDTTQRNGRAGHGLWREEGGVAQGWLRAWALFPLLLWGMLLLGASAPAGAAQFLQPDEAFQFSAQAGADHTLLLNWRAAPGYHLYRDRIRLSVSPSTVILGTYTLPPGVDLDDPAFGKVRVLEGTQTLTVPYRIDGTPPSAITVTSTFQGCADAGVCYPEQRKTITIPLGASAVAAAGSAAAAPGGAGGVAAAPALQGSSAGALATSLQERFWLTLGLFFVSGLGLAFTPCVFPMIPILSAIIVGQEGGQGRSRRRAFGLSLAYVLGMSLTYTVAGVIAGLTGAYLQAAFQNPWILGTFAAIFVLLALSMFGFYELQMPTSIQSRLSQVGKGGHLLSSFVMGALSALIVGPCVAAPLAGGLLFISQTGNVFLGGLSLFVLSMGMGLPLLIIGTSAGHFMPKAGPWMNGVKAIFGVLMLGVAVWLLARVLPGSVTLALWGALAVVSAVYLGAVDALPAPASGWRRFWKGVGILLLGWGLVMGLGALAGGSRPFAPLEPFVAKGKAVAGAAETLHFATVTTPAQLTAALTAAKGKPVLVDFWATWCVECARMDQVTFADPRVQERLRGVTLIRVDVSQDDADSRALLKRFRLVGPPAFLLVAADGKTLMQQEGYLGPDAFMRWLKEN</sequence>
<evidence type="ECO:0000313" key="1">
    <source>
        <dbReference type="EMBL" id="XRI76753.1"/>
    </source>
</evidence>
<protein>
    <submittedName>
        <fullName evidence="1">Protein-disulfide reductase DsbD</fullName>
        <ecNumber evidence="1">1.8.1.8</ecNumber>
    </submittedName>
</protein>
<organism evidence="1 2">
    <name type="scientific">Acidithiobacillus sulfuriphilus</name>
    <dbReference type="NCBI Taxonomy" id="1867749"/>
    <lineage>
        <taxon>Bacteria</taxon>
        <taxon>Pseudomonadati</taxon>
        <taxon>Pseudomonadota</taxon>
        <taxon>Acidithiobacillia</taxon>
        <taxon>Acidithiobacillales</taxon>
        <taxon>Acidithiobacillaceae</taxon>
        <taxon>Acidithiobacillus</taxon>
    </lineage>
</organism>
<evidence type="ECO:0000313" key="2">
    <source>
        <dbReference type="Proteomes" id="UP000271650"/>
    </source>
</evidence>
<keyword evidence="2" id="KW-1185">Reference proteome</keyword>
<dbReference type="EC" id="1.8.1.8" evidence="1"/>
<dbReference type="EMBL" id="CP127527">
    <property type="protein sequence ID" value="XRI76753.1"/>
    <property type="molecule type" value="Genomic_DNA"/>
</dbReference>
<reference evidence="1 2" key="1">
    <citation type="journal article" date="2019" name="Int. J. Syst. Evol. Microbiol.">
        <title>Acidithiobacillus sulfuriphilus sp. nov.: an extremely acidophilic sulfur-oxidizing chemolithotroph isolated from a neutral pH environment.</title>
        <authorList>
            <person name="Falagan C."/>
            <person name="Moya-Beltran A."/>
            <person name="Castro M."/>
            <person name="Quatrini R."/>
            <person name="Johnson D.B."/>
        </authorList>
    </citation>
    <scope>NUCLEOTIDE SEQUENCE [LARGE SCALE GENOMIC DNA]</scope>
    <source>
        <strain evidence="1 2">CJ-2</strain>
    </source>
</reference>
<gene>
    <name evidence="1" type="primary">dsbD</name>
    <name evidence="1" type="ORF">EC580_012445</name>
</gene>
<name>A0ACD5HPX8_9PROT</name>